<proteinExistence type="predicted"/>
<dbReference type="Pfam" id="PF09648">
    <property type="entry name" value="YycI"/>
    <property type="match status" value="1"/>
</dbReference>
<evidence type="ECO:0000313" key="2">
    <source>
        <dbReference type="EMBL" id="MBP1932306.1"/>
    </source>
</evidence>
<dbReference type="Proteomes" id="UP001519343">
    <property type="component" value="Unassembled WGS sequence"/>
</dbReference>
<name>A0ABS4GPW3_9BACL</name>
<evidence type="ECO:0000313" key="3">
    <source>
        <dbReference type="Proteomes" id="UP001519343"/>
    </source>
</evidence>
<feature type="domain" description="Regulatory protein YycH-like" evidence="1">
    <location>
        <begin position="43"/>
        <end position="238"/>
    </location>
</feature>
<organism evidence="2 3">
    <name type="scientific">Ammoniphilus resinae</name>
    <dbReference type="NCBI Taxonomy" id="861532"/>
    <lineage>
        <taxon>Bacteria</taxon>
        <taxon>Bacillati</taxon>
        <taxon>Bacillota</taxon>
        <taxon>Bacilli</taxon>
        <taxon>Bacillales</taxon>
        <taxon>Paenibacillaceae</taxon>
        <taxon>Aneurinibacillus group</taxon>
        <taxon>Ammoniphilus</taxon>
    </lineage>
</organism>
<protein>
    <submittedName>
        <fullName evidence="2">Regulatory protein YycI of two-component signal transduction system YycFG</fullName>
    </submittedName>
</protein>
<gene>
    <name evidence="2" type="ORF">J2Z37_002307</name>
</gene>
<dbReference type="RefSeq" id="WP_209810364.1">
    <property type="nucleotide sequence ID" value="NZ_JAGGKT010000006.1"/>
</dbReference>
<dbReference type="InterPro" id="IPR018604">
    <property type="entry name" value="YycI-like"/>
</dbReference>
<accession>A0ABS4GPW3</accession>
<reference evidence="2 3" key="1">
    <citation type="submission" date="2021-03" db="EMBL/GenBank/DDBJ databases">
        <title>Genomic Encyclopedia of Type Strains, Phase IV (KMG-IV): sequencing the most valuable type-strain genomes for metagenomic binning, comparative biology and taxonomic classification.</title>
        <authorList>
            <person name="Goeker M."/>
        </authorList>
    </citation>
    <scope>NUCLEOTIDE SEQUENCE [LARGE SCALE GENOMIC DNA]</scope>
    <source>
        <strain evidence="2 3">DSM 24738</strain>
    </source>
</reference>
<dbReference type="Gene3D" id="2.40.128.690">
    <property type="entry name" value="YycH protein, domain 3-like"/>
    <property type="match status" value="1"/>
</dbReference>
<evidence type="ECO:0000259" key="1">
    <source>
        <dbReference type="Pfam" id="PF09648"/>
    </source>
</evidence>
<sequence length="258" mass="29418">MDWRRAKTLLIIAFLLLDSFLAFQLWSGRHEGVEVGEQFLSGSTNLQDVLQARGITLKVETPTDTPVMNYLNIKYADFRTTQVQTLPNQSGDRIGNVLQSRFHEPIPLPEDQREALKNRLKGQILFIDEYERDPAVTDKDRIRYLQQWNSYPLFGATLDLRLVDQRIVGYTQAYYQVVNKGSGKKVISSLTATRTLIENGFIKNGETIDAIDLGYYGHTYDAEIQVLAPVWRIWHAGKVDYVNGITGVIEKIPSLPKK</sequence>
<comment type="caution">
    <text evidence="2">The sequence shown here is derived from an EMBL/GenBank/DDBJ whole genome shotgun (WGS) entry which is preliminary data.</text>
</comment>
<dbReference type="EMBL" id="JAGGKT010000006">
    <property type="protein sequence ID" value="MBP1932306.1"/>
    <property type="molecule type" value="Genomic_DNA"/>
</dbReference>
<keyword evidence="3" id="KW-1185">Reference proteome</keyword>